<accession>A0A562UQR3</accession>
<evidence type="ECO:0000313" key="1">
    <source>
        <dbReference type="EMBL" id="TWJ07963.1"/>
    </source>
</evidence>
<reference evidence="1 2" key="1">
    <citation type="journal article" date="2013" name="Stand. Genomic Sci.">
        <title>Genomic Encyclopedia of Type Strains, Phase I: The one thousand microbial genomes (KMG-I) project.</title>
        <authorList>
            <person name="Kyrpides N.C."/>
            <person name="Woyke T."/>
            <person name="Eisen J.A."/>
            <person name="Garrity G."/>
            <person name="Lilburn T.G."/>
            <person name="Beck B.J."/>
            <person name="Whitman W.B."/>
            <person name="Hugenholtz P."/>
            <person name="Klenk H.P."/>
        </authorList>
    </citation>
    <scope>NUCLEOTIDE SEQUENCE [LARGE SCALE GENOMIC DNA]</scope>
    <source>
        <strain evidence="1 2">DSM 45044</strain>
    </source>
</reference>
<proteinExistence type="predicted"/>
<dbReference type="AlphaFoldDB" id="A0A562UQR3"/>
<organism evidence="1 2">
    <name type="scientific">Stackebrandtia albiflava</name>
    <dbReference type="NCBI Taxonomy" id="406432"/>
    <lineage>
        <taxon>Bacteria</taxon>
        <taxon>Bacillati</taxon>
        <taxon>Actinomycetota</taxon>
        <taxon>Actinomycetes</taxon>
        <taxon>Glycomycetales</taxon>
        <taxon>Glycomycetaceae</taxon>
        <taxon>Stackebrandtia</taxon>
    </lineage>
</organism>
<sequence length="109" mass="12079">MTNCIYDPAIRLAAPEQLRSSACGNPMLPAQADRHTLVYRCDPDVCGEHVAEIDAVEAGLVREYRAFRVHECWGRPTEALLTAMYDALKLAWVSDGRVCPGAVRFRDSA</sequence>
<comment type="caution">
    <text evidence="1">The sequence shown here is derived from an EMBL/GenBank/DDBJ whole genome shotgun (WGS) entry which is preliminary data.</text>
</comment>
<dbReference type="RefSeq" id="WP_147143401.1">
    <property type="nucleotide sequence ID" value="NZ_BAABIJ010000005.1"/>
</dbReference>
<dbReference type="Proteomes" id="UP000321617">
    <property type="component" value="Unassembled WGS sequence"/>
</dbReference>
<evidence type="ECO:0000313" key="2">
    <source>
        <dbReference type="Proteomes" id="UP000321617"/>
    </source>
</evidence>
<gene>
    <name evidence="1" type="ORF">LX16_4746</name>
</gene>
<name>A0A562UQR3_9ACTN</name>
<dbReference type="EMBL" id="VLLL01000009">
    <property type="protein sequence ID" value="TWJ07963.1"/>
    <property type="molecule type" value="Genomic_DNA"/>
</dbReference>
<protein>
    <submittedName>
        <fullName evidence="1">Uncharacterized protein</fullName>
    </submittedName>
</protein>
<dbReference type="OrthoDB" id="9837599at2"/>
<keyword evidence="2" id="KW-1185">Reference proteome</keyword>